<dbReference type="EMBL" id="UOFM01000291">
    <property type="protein sequence ID" value="VAW79019.1"/>
    <property type="molecule type" value="Genomic_DNA"/>
</dbReference>
<name>A0A3B0YXU5_9ZZZZ</name>
<proteinExistence type="predicted"/>
<gene>
    <name evidence="1" type="ORF">MNBD_GAMMA14-272</name>
</gene>
<dbReference type="AlphaFoldDB" id="A0A3B0YXU5"/>
<evidence type="ECO:0000313" key="1">
    <source>
        <dbReference type="EMBL" id="VAW79019.1"/>
    </source>
</evidence>
<dbReference type="Pfam" id="PF19459">
    <property type="entry name" value="DUF5996"/>
    <property type="match status" value="1"/>
</dbReference>
<accession>A0A3B0YXU5</accession>
<reference evidence="1" key="1">
    <citation type="submission" date="2018-06" db="EMBL/GenBank/DDBJ databases">
        <authorList>
            <person name="Zhirakovskaya E."/>
        </authorList>
    </citation>
    <scope>NUCLEOTIDE SEQUENCE</scope>
</reference>
<protein>
    <submittedName>
        <fullName evidence="1">Ava_C0101 and related proteins</fullName>
    </submittedName>
</protein>
<sequence>MNKETQHCNYPPLPLEEWEKTKKTLHLYVQIIGKIRLTLFPKMNHWWHVPLYVSTRGLTTRTIPYRDGMFEIELDFIHHVLSIKTSRNEHELIKLNGTSVSQFYRNVFCTLSKLGIEVEILAVPYDNPSKESFESNHIDAQYDKDSVYRFWQILVLVSSVFERFRVRYTGKSSPVHLFWHHLDLVVTRFSGKRAPVKEWPTNVEREAYSHEVISFGFWAGDEVVREPAFYSYVYPEPEGLIDQRLEPDAAVWTTAPGYAMAFLPYESVRQSKDPGQAIMDFMESVYRAGTSCGGWDVKSFEL</sequence>
<dbReference type="InterPro" id="IPR046038">
    <property type="entry name" value="DUF5996"/>
</dbReference>
<organism evidence="1">
    <name type="scientific">hydrothermal vent metagenome</name>
    <dbReference type="NCBI Taxonomy" id="652676"/>
    <lineage>
        <taxon>unclassified sequences</taxon>
        <taxon>metagenomes</taxon>
        <taxon>ecological metagenomes</taxon>
    </lineage>
</organism>